<sequence length="234" mass="25184">MYICYFIRTDPQAPQPQASQASTPTSAPASNSTPNPASNSTQNPASNSTQTPSNSTQTPASNSTQTPASNSTASNSTQIPAIASRPTFIFTNSLPLYGKIGFDVVFTWRYDGQFDFLTQSLVTVAIFNSSSNKNWTIDSNLSTSATSSTWVTSKIVNPSLIGGPYSFAIFNGSEYFSGRPVAPLVRLPFTMYQPGQSTSVGYYGGTSINTPTLITFGISFLTALFTYIQYNNHF</sequence>
<feature type="region of interest" description="Disordered" evidence="1">
    <location>
        <begin position="9"/>
        <end position="77"/>
    </location>
</feature>
<gene>
    <name evidence="2" type="ORF">GMARGA_LOCUS5783</name>
</gene>
<evidence type="ECO:0000256" key="1">
    <source>
        <dbReference type="SAM" id="MobiDB-lite"/>
    </source>
</evidence>
<dbReference type="Proteomes" id="UP000789901">
    <property type="component" value="Unassembled WGS sequence"/>
</dbReference>
<comment type="caution">
    <text evidence="2">The sequence shown here is derived from an EMBL/GenBank/DDBJ whole genome shotgun (WGS) entry which is preliminary data.</text>
</comment>
<protein>
    <submittedName>
        <fullName evidence="2">27284_t:CDS:1</fullName>
    </submittedName>
</protein>
<proteinExistence type="predicted"/>
<evidence type="ECO:0000313" key="3">
    <source>
        <dbReference type="Proteomes" id="UP000789901"/>
    </source>
</evidence>
<organism evidence="2 3">
    <name type="scientific">Gigaspora margarita</name>
    <dbReference type="NCBI Taxonomy" id="4874"/>
    <lineage>
        <taxon>Eukaryota</taxon>
        <taxon>Fungi</taxon>
        <taxon>Fungi incertae sedis</taxon>
        <taxon>Mucoromycota</taxon>
        <taxon>Glomeromycotina</taxon>
        <taxon>Glomeromycetes</taxon>
        <taxon>Diversisporales</taxon>
        <taxon>Gigasporaceae</taxon>
        <taxon>Gigaspora</taxon>
    </lineage>
</organism>
<accession>A0ABN7UEL7</accession>
<dbReference type="EMBL" id="CAJVQB010002507">
    <property type="protein sequence ID" value="CAG8577449.1"/>
    <property type="molecule type" value="Genomic_DNA"/>
</dbReference>
<keyword evidence="3" id="KW-1185">Reference proteome</keyword>
<feature type="compositionally biased region" description="Low complexity" evidence="1">
    <location>
        <begin position="11"/>
        <end position="77"/>
    </location>
</feature>
<name>A0ABN7UEL7_GIGMA</name>
<reference evidence="2 3" key="1">
    <citation type="submission" date="2021-06" db="EMBL/GenBank/DDBJ databases">
        <authorList>
            <person name="Kallberg Y."/>
            <person name="Tangrot J."/>
            <person name="Rosling A."/>
        </authorList>
    </citation>
    <scope>NUCLEOTIDE SEQUENCE [LARGE SCALE GENOMIC DNA]</scope>
    <source>
        <strain evidence="2 3">120-4 pot B 10/14</strain>
    </source>
</reference>
<evidence type="ECO:0000313" key="2">
    <source>
        <dbReference type="EMBL" id="CAG8577449.1"/>
    </source>
</evidence>